<proteinExistence type="predicted"/>
<evidence type="ECO:0000313" key="1">
    <source>
        <dbReference type="EMBL" id="TQQ81316.1"/>
    </source>
</evidence>
<dbReference type="Proteomes" id="UP000705823">
    <property type="component" value="Unassembled WGS sequence"/>
</dbReference>
<evidence type="ECO:0000313" key="2">
    <source>
        <dbReference type="Proteomes" id="UP000705823"/>
    </source>
</evidence>
<dbReference type="PANTHER" id="PTHR39550:SF1">
    <property type="entry name" value="SLL0658 PROTEIN"/>
    <property type="match status" value="1"/>
</dbReference>
<organism evidence="1 2">
    <name type="scientific">Halonotius terrestris</name>
    <dbReference type="NCBI Taxonomy" id="2487750"/>
    <lineage>
        <taxon>Archaea</taxon>
        <taxon>Methanobacteriati</taxon>
        <taxon>Methanobacteriota</taxon>
        <taxon>Stenosarchaea group</taxon>
        <taxon>Halobacteria</taxon>
        <taxon>Halobacteriales</taxon>
        <taxon>Haloferacaceae</taxon>
        <taxon>Halonotius</taxon>
    </lineage>
</organism>
<keyword evidence="2" id="KW-1185">Reference proteome</keyword>
<dbReference type="InterPro" id="IPR021799">
    <property type="entry name" value="PIN-like_prokaryotic"/>
</dbReference>
<sequence length="173" mass="18384">MTDLPANATVLNTTALSNFAQVDHVDLLLTLPRLVTVDAVHAEIDAGTDTHPYLARALTVLETDIPVVTPSEKAATLETQLLETLDPGEAQALAVAEATDGLLVTDDGDARATATDRGVALTGSIGLLVRFVENGHITAETADDYLKRWIDDAGFRSPARDFDVFLDDADEGN</sequence>
<accession>A0A8J8PA36</accession>
<dbReference type="EMBL" id="RKLU01000003">
    <property type="protein sequence ID" value="TQQ81316.1"/>
    <property type="molecule type" value="Genomic_DNA"/>
</dbReference>
<dbReference type="PANTHER" id="PTHR39550">
    <property type="entry name" value="SLL0658 PROTEIN"/>
    <property type="match status" value="1"/>
</dbReference>
<dbReference type="OrthoDB" id="359097at2157"/>
<dbReference type="Pfam" id="PF11848">
    <property type="entry name" value="DUF3368"/>
    <property type="match status" value="1"/>
</dbReference>
<gene>
    <name evidence="1" type="ORF">EGH24_09345</name>
</gene>
<name>A0A8J8PA36_9EURY</name>
<dbReference type="AlphaFoldDB" id="A0A8J8PA36"/>
<protein>
    <submittedName>
        <fullName evidence="1">Twitching motility protein PilT</fullName>
    </submittedName>
</protein>
<reference evidence="1" key="1">
    <citation type="submission" date="2019-02" db="EMBL/GenBank/DDBJ databases">
        <title>Halonotius sp. a new haloarchaeum isolated from saline soil.</title>
        <authorList>
            <person name="Duran-Viseras A."/>
            <person name="Sanchez-Porro C."/>
            <person name="Ventosa A."/>
        </authorList>
    </citation>
    <scope>NUCLEOTIDE SEQUENCE</scope>
    <source>
        <strain evidence="1">F15B</strain>
    </source>
</reference>
<comment type="caution">
    <text evidence="1">The sequence shown here is derived from an EMBL/GenBank/DDBJ whole genome shotgun (WGS) entry which is preliminary data.</text>
</comment>
<dbReference type="RefSeq" id="WP_142979876.1">
    <property type="nucleotide sequence ID" value="NZ_RKLU01000003.1"/>
</dbReference>